<accession>D2JY83</accession>
<reference evidence="1" key="1">
    <citation type="submission" date="2009-09" db="EMBL/GenBank/DDBJ databases">
        <authorList>
            <person name="Lee C.S."/>
            <person name="Joh J.H."/>
            <person name="Kong W.S."/>
            <person name="Kim K.Y."/>
            <person name="Kim N.K."/>
            <person name="Park H.R."/>
            <person name="Son E.S."/>
            <person name="Kim Y.S."/>
            <person name="Kim S.R."/>
        </authorList>
    </citation>
    <scope>NUCLEOTIDE SEQUENCE</scope>
</reference>
<name>D2JY83_PLEOS</name>
<evidence type="ECO:0000313" key="1">
    <source>
        <dbReference type="EMBL" id="ACZ59459.1"/>
    </source>
</evidence>
<dbReference type="EMBL" id="GU136424">
    <property type="protein sequence ID" value="ACZ59459.1"/>
    <property type="molecule type" value="mRNA"/>
</dbReference>
<organism evidence="1">
    <name type="scientific">Pleurotus ostreatus</name>
    <name type="common">Oyster mushroom</name>
    <name type="synonym">White-rot fungus</name>
    <dbReference type="NCBI Taxonomy" id="5322"/>
    <lineage>
        <taxon>Eukaryota</taxon>
        <taxon>Fungi</taxon>
        <taxon>Dikarya</taxon>
        <taxon>Basidiomycota</taxon>
        <taxon>Agaricomycotina</taxon>
        <taxon>Agaricomycetes</taxon>
        <taxon>Agaricomycetidae</taxon>
        <taxon>Agaricales</taxon>
        <taxon>Pleurotineae</taxon>
        <taxon>Pleurotaceae</taxon>
        <taxon>Pleurotus</taxon>
    </lineage>
</organism>
<proteinExistence type="evidence at transcript level"/>
<protein>
    <submittedName>
        <fullName evidence="1">Uncharacterized protein</fullName>
    </submittedName>
</protein>
<dbReference type="AlphaFoldDB" id="D2JY83"/>
<sequence length="107" mass="11568">MAGRHCPQLSEGSGSPAVVCRPSCSLFGHVVEPTTTRGTRLGDHQQAPFVTQPHHENRHCRSRNRVGRHRDLAGALRAERGVAHSGRVIDSLHLYCKGDKGTVQGVG</sequence>